<dbReference type="PANTHER" id="PTHR34800:SF1">
    <property type="entry name" value="TETRAPYRROLE-BINDING PROTEIN, CHLOROPLASTIC"/>
    <property type="match status" value="1"/>
</dbReference>
<evidence type="ECO:0000256" key="1">
    <source>
        <dbReference type="SAM" id="MobiDB-lite"/>
    </source>
</evidence>
<feature type="compositionally biased region" description="Acidic residues" evidence="1">
    <location>
        <begin position="356"/>
        <end position="368"/>
    </location>
</feature>
<dbReference type="InterPro" id="IPR037215">
    <property type="entry name" value="GUN4-like_sf"/>
</dbReference>
<dbReference type="InterPro" id="IPR008629">
    <property type="entry name" value="GUN4-like"/>
</dbReference>
<feature type="domain" description="DUF4219" evidence="3">
    <location>
        <begin position="61"/>
        <end position="84"/>
    </location>
</feature>
<accession>A0A5P1E5K7</accession>
<keyword evidence="5" id="KW-1185">Reference proteome</keyword>
<proteinExistence type="predicted"/>
<evidence type="ECO:0000259" key="2">
    <source>
        <dbReference type="Pfam" id="PF05419"/>
    </source>
</evidence>
<name>A0A5P1E5K7_ASPOF</name>
<evidence type="ECO:0000259" key="3">
    <source>
        <dbReference type="Pfam" id="PF13961"/>
    </source>
</evidence>
<evidence type="ECO:0000313" key="5">
    <source>
        <dbReference type="Proteomes" id="UP000243459"/>
    </source>
</evidence>
<dbReference type="Pfam" id="PF13961">
    <property type="entry name" value="DUF4219"/>
    <property type="match status" value="1"/>
</dbReference>
<dbReference type="Proteomes" id="UP000243459">
    <property type="component" value="Chromosome 9"/>
</dbReference>
<dbReference type="GO" id="GO:0009507">
    <property type="term" value="C:chloroplast"/>
    <property type="evidence" value="ECO:0007669"/>
    <property type="project" value="TreeGrafter"/>
</dbReference>
<dbReference type="AlphaFoldDB" id="A0A5P1E5K7"/>
<feature type="region of interest" description="Disordered" evidence="1">
    <location>
        <begin position="1"/>
        <end position="20"/>
    </location>
</feature>
<dbReference type="InterPro" id="IPR025314">
    <property type="entry name" value="DUF4219"/>
</dbReference>
<protein>
    <submittedName>
        <fullName evidence="4">Uncharacterized protein</fullName>
    </submittedName>
</protein>
<dbReference type="GO" id="GO:0010019">
    <property type="term" value="P:chloroplast-nucleus signaling pathway"/>
    <property type="evidence" value="ECO:0007669"/>
    <property type="project" value="TreeGrafter"/>
</dbReference>
<feature type="domain" description="GUN4-like" evidence="2">
    <location>
        <begin position="213"/>
        <end position="352"/>
    </location>
</feature>
<evidence type="ECO:0000313" key="4">
    <source>
        <dbReference type="EMBL" id="ONK57838.1"/>
    </source>
</evidence>
<dbReference type="Gene3D" id="1.10.10.1770">
    <property type="entry name" value="Gun4-like"/>
    <property type="match status" value="1"/>
</dbReference>
<dbReference type="PANTHER" id="PTHR34800">
    <property type="entry name" value="TETRAPYRROLE-BINDING PROTEIN, CHLOROPLASTIC"/>
    <property type="match status" value="1"/>
</dbReference>
<feature type="region of interest" description="Disordered" evidence="1">
    <location>
        <begin position="355"/>
        <end position="391"/>
    </location>
</feature>
<dbReference type="Pfam" id="PF05419">
    <property type="entry name" value="GUN4"/>
    <property type="match status" value="1"/>
</dbReference>
<feature type="compositionally biased region" description="Basic and acidic residues" evidence="1">
    <location>
        <begin position="10"/>
        <end position="20"/>
    </location>
</feature>
<organism evidence="4 5">
    <name type="scientific">Asparagus officinalis</name>
    <name type="common">Garden asparagus</name>
    <dbReference type="NCBI Taxonomy" id="4686"/>
    <lineage>
        <taxon>Eukaryota</taxon>
        <taxon>Viridiplantae</taxon>
        <taxon>Streptophyta</taxon>
        <taxon>Embryophyta</taxon>
        <taxon>Tracheophyta</taxon>
        <taxon>Spermatophyta</taxon>
        <taxon>Magnoliopsida</taxon>
        <taxon>Liliopsida</taxon>
        <taxon>Asparagales</taxon>
        <taxon>Asparagaceae</taxon>
        <taxon>Asparagoideae</taxon>
        <taxon>Asparagus</taxon>
    </lineage>
</organism>
<dbReference type="FunFam" id="1.10.10.1770:FF:000001">
    <property type="entry name" value="Tetrapyrrole-binding protein, chloroplastic"/>
    <property type="match status" value="1"/>
</dbReference>
<dbReference type="GO" id="GO:0046906">
    <property type="term" value="F:tetrapyrrole binding"/>
    <property type="evidence" value="ECO:0007669"/>
    <property type="project" value="TreeGrafter"/>
</dbReference>
<gene>
    <name evidence="4" type="ORF">A4U43_C09F4710</name>
</gene>
<sequence>MINALNNPESEAKGENEPPYEKNIKSFRAQLLANTQADVYNKLIMAATKSIVADLNKGEKLNEKNYDVWHRKIQYILKEQDMLETIIQSVIEPEPGNITQHKCDHEAFQDWKRKDRVARILILSSMRDDIMLHFESKLQWPPQPPLHSLNSLHQAFTLTTTHHHNPLSPRRLSLNLSSSSSSSSLTSTITFSLLTPTNKLHRFIILLLRRACRHLAAADYRKGRRRNRRLSIALAGDSAKKRGYVFFCRASKFIDPSDLRAIDSLWLAHSDGKFGYSVQKRVWEKKARRDFTRFFIRVGWMKKLDTEVEQWNYRSFPTEFTWELRDDTPEGHLPLTNALRGTQLLASIFTHPAFAEEGEEEEGEESDGEEMKKEKPKLMGGNRTLKTDYSF</sequence>
<reference evidence="5" key="1">
    <citation type="journal article" date="2017" name="Nat. Commun.">
        <title>The asparagus genome sheds light on the origin and evolution of a young Y chromosome.</title>
        <authorList>
            <person name="Harkess A."/>
            <person name="Zhou J."/>
            <person name="Xu C."/>
            <person name="Bowers J.E."/>
            <person name="Van der Hulst R."/>
            <person name="Ayyampalayam S."/>
            <person name="Mercati F."/>
            <person name="Riccardi P."/>
            <person name="McKain M.R."/>
            <person name="Kakrana A."/>
            <person name="Tang H."/>
            <person name="Ray J."/>
            <person name="Groenendijk J."/>
            <person name="Arikit S."/>
            <person name="Mathioni S.M."/>
            <person name="Nakano M."/>
            <person name="Shan H."/>
            <person name="Telgmann-Rauber A."/>
            <person name="Kanno A."/>
            <person name="Yue Z."/>
            <person name="Chen H."/>
            <person name="Li W."/>
            <person name="Chen Y."/>
            <person name="Xu X."/>
            <person name="Zhang Y."/>
            <person name="Luo S."/>
            <person name="Chen H."/>
            <person name="Gao J."/>
            <person name="Mao Z."/>
            <person name="Pires J.C."/>
            <person name="Luo M."/>
            <person name="Kudrna D."/>
            <person name="Wing R.A."/>
            <person name="Meyers B.C."/>
            <person name="Yi K."/>
            <person name="Kong H."/>
            <person name="Lavrijsen P."/>
            <person name="Sunseri F."/>
            <person name="Falavigna A."/>
            <person name="Ye Y."/>
            <person name="Leebens-Mack J.H."/>
            <person name="Chen G."/>
        </authorList>
    </citation>
    <scope>NUCLEOTIDE SEQUENCE [LARGE SCALE GENOMIC DNA]</scope>
    <source>
        <strain evidence="5">cv. DH0086</strain>
    </source>
</reference>
<dbReference type="SUPFAM" id="SSF140869">
    <property type="entry name" value="GUN4-like"/>
    <property type="match status" value="1"/>
</dbReference>
<dbReference type="Gramene" id="ONK57838">
    <property type="protein sequence ID" value="ONK57838"/>
    <property type="gene ID" value="A4U43_C09F4710"/>
</dbReference>
<dbReference type="EMBL" id="CM007389">
    <property type="protein sequence ID" value="ONK57838.1"/>
    <property type="molecule type" value="Genomic_DNA"/>
</dbReference>